<dbReference type="AlphaFoldDB" id="A0A7S1BCW6"/>
<proteinExistence type="predicted"/>
<sequence length="598" mass="66339">MPVFTICEPDGRSLKRTARRARGRKSGGAAVDRPRRLRISIFAALLFVRATPSSAAIKFSFGEDDSSDESSGDGDEEEMSFEKLTKALSPSPPRGILSGLGSALVCVITGGTTGFTALLGLPIAGAVKGGPLGFFAGVVSGVLGGVILGASGFFVGAYQVGMGAYNSLYRSLVARRKCRVWDEKTGKWILYRIDVEAEKWGRLKEESDDGDSASSFSKSDRKVADRSYYDLLGVRTGATASQIKKGYYKEARIHHPDKNPDDADAAEKFRDISTAYRTLSDPNLRASYDRNGGNIKDDANNLDIDPKIFFAVMFGSHLVEKYIGTLWISSIVDSIVGFSKMSDSIDYFDWKDEAKERQRKREMSIAVNLRERVADYVSGEVSEQEFLSKCREEAEKIAETAFGARFLISIGSVIKLETDEYLGFYYVPFISWTGHRANFQRMRRGFRSFITLGRVGLKALIAGKDALITRDEDTEELKVREDLKVGLEESLTAILDLAWAFNVRDITRTVKGACERLFMDAGVTAQERVKRAWALRILAKEFLFVGKAECEGGDPNSNEDFIKNRAKMGAFKTMMKAQGQDLSDEEAEEMMENVDIWQ</sequence>
<evidence type="ECO:0000313" key="4">
    <source>
        <dbReference type="EMBL" id="CAD8883050.1"/>
    </source>
</evidence>
<feature type="region of interest" description="Disordered" evidence="1">
    <location>
        <begin position="61"/>
        <end position="82"/>
    </location>
</feature>
<dbReference type="Pfam" id="PF14308">
    <property type="entry name" value="DnaJ-X"/>
    <property type="match status" value="1"/>
</dbReference>
<organism evidence="4">
    <name type="scientific">Corethron hystrix</name>
    <dbReference type="NCBI Taxonomy" id="216773"/>
    <lineage>
        <taxon>Eukaryota</taxon>
        <taxon>Sar</taxon>
        <taxon>Stramenopiles</taxon>
        <taxon>Ochrophyta</taxon>
        <taxon>Bacillariophyta</taxon>
        <taxon>Coscinodiscophyceae</taxon>
        <taxon>Corethrophycidae</taxon>
        <taxon>Corethrales</taxon>
        <taxon>Corethraceae</taxon>
        <taxon>Corethron</taxon>
    </lineage>
</organism>
<dbReference type="InterPro" id="IPR052423">
    <property type="entry name" value="EMIR"/>
</dbReference>
<feature type="transmembrane region" description="Helical" evidence="2">
    <location>
        <begin position="133"/>
        <end position="158"/>
    </location>
</feature>
<dbReference type="InterPro" id="IPR026894">
    <property type="entry name" value="DnaJ_X"/>
</dbReference>
<dbReference type="InterPro" id="IPR036869">
    <property type="entry name" value="J_dom_sf"/>
</dbReference>
<feature type="domain" description="J" evidence="3">
    <location>
        <begin position="227"/>
        <end position="292"/>
    </location>
</feature>
<dbReference type="Gene3D" id="1.10.287.110">
    <property type="entry name" value="DnaJ domain"/>
    <property type="match status" value="1"/>
</dbReference>
<dbReference type="SMART" id="SM00271">
    <property type="entry name" value="DnaJ"/>
    <property type="match status" value="1"/>
</dbReference>
<keyword evidence="2" id="KW-0812">Transmembrane</keyword>
<gene>
    <name evidence="4" type="ORF">CHYS00102_LOCUS10245</name>
</gene>
<dbReference type="EMBL" id="HBFR01014040">
    <property type="protein sequence ID" value="CAD8883050.1"/>
    <property type="molecule type" value="Transcribed_RNA"/>
</dbReference>
<dbReference type="CDD" id="cd06257">
    <property type="entry name" value="DnaJ"/>
    <property type="match status" value="1"/>
</dbReference>
<evidence type="ECO:0000259" key="3">
    <source>
        <dbReference type="PROSITE" id="PS50076"/>
    </source>
</evidence>
<keyword evidence="2" id="KW-0472">Membrane</keyword>
<dbReference type="PANTHER" id="PTHR44094:SF8">
    <property type="entry name" value="DNAJ HEAT SHOCK N-TERMINAL DOMAIN-CONTAINING PROTEIN-RELATED"/>
    <property type="match status" value="1"/>
</dbReference>
<reference evidence="4" key="1">
    <citation type="submission" date="2021-01" db="EMBL/GenBank/DDBJ databases">
        <authorList>
            <person name="Corre E."/>
            <person name="Pelletier E."/>
            <person name="Niang G."/>
            <person name="Scheremetjew M."/>
            <person name="Finn R."/>
            <person name="Kale V."/>
            <person name="Holt S."/>
            <person name="Cochrane G."/>
            <person name="Meng A."/>
            <person name="Brown T."/>
            <person name="Cohen L."/>
        </authorList>
    </citation>
    <scope>NUCLEOTIDE SEQUENCE</scope>
    <source>
        <strain evidence="4">308</strain>
    </source>
</reference>
<protein>
    <recommendedName>
        <fullName evidence="3">J domain-containing protein</fullName>
    </recommendedName>
</protein>
<dbReference type="InterPro" id="IPR001623">
    <property type="entry name" value="DnaJ_domain"/>
</dbReference>
<evidence type="ECO:0000256" key="2">
    <source>
        <dbReference type="SAM" id="Phobius"/>
    </source>
</evidence>
<dbReference type="PANTHER" id="PTHR44094">
    <property type="entry name" value="DNAJ HEAT SHOCK N-TERMINAL DOMAIN-CONTAINING PROTEIN"/>
    <property type="match status" value="1"/>
</dbReference>
<dbReference type="Pfam" id="PF00226">
    <property type="entry name" value="DnaJ"/>
    <property type="match status" value="1"/>
</dbReference>
<keyword evidence="2" id="KW-1133">Transmembrane helix</keyword>
<feature type="transmembrane region" description="Helical" evidence="2">
    <location>
        <begin position="96"/>
        <end position="121"/>
    </location>
</feature>
<dbReference type="PROSITE" id="PS50076">
    <property type="entry name" value="DNAJ_2"/>
    <property type="match status" value="1"/>
</dbReference>
<feature type="compositionally biased region" description="Acidic residues" evidence="1">
    <location>
        <begin position="62"/>
        <end position="79"/>
    </location>
</feature>
<dbReference type="SUPFAM" id="SSF46565">
    <property type="entry name" value="Chaperone J-domain"/>
    <property type="match status" value="1"/>
</dbReference>
<dbReference type="PRINTS" id="PR00625">
    <property type="entry name" value="JDOMAIN"/>
</dbReference>
<evidence type="ECO:0000256" key="1">
    <source>
        <dbReference type="SAM" id="MobiDB-lite"/>
    </source>
</evidence>
<accession>A0A7S1BCW6</accession>
<name>A0A7S1BCW6_9STRA</name>